<evidence type="ECO:0000259" key="2">
    <source>
        <dbReference type="Pfam" id="PF18027"/>
    </source>
</evidence>
<evidence type="ECO:0000313" key="3">
    <source>
        <dbReference type="EMBL" id="KAL3319167.1"/>
    </source>
</evidence>
<name>A0ABD2QIK4_9PLAT</name>
<keyword evidence="3" id="KW-0645">Protease</keyword>
<reference evidence="3 4" key="1">
    <citation type="submission" date="2024-11" db="EMBL/GenBank/DDBJ databases">
        <title>Adaptive evolution of stress response genes in parasites aligns with host niche diversity.</title>
        <authorList>
            <person name="Hahn C."/>
            <person name="Resl P."/>
        </authorList>
    </citation>
    <scope>NUCLEOTIDE SEQUENCE [LARGE SCALE GENOMIC DNA]</scope>
    <source>
        <strain evidence="3">EGGRZ-B1_66</strain>
        <tissue evidence="3">Body</tissue>
    </source>
</reference>
<dbReference type="Pfam" id="PF18027">
    <property type="entry name" value="Pepdidase_M14_N"/>
    <property type="match status" value="1"/>
</dbReference>
<dbReference type="AlphaFoldDB" id="A0ABD2QIK4"/>
<dbReference type="Gene3D" id="2.60.40.3120">
    <property type="match status" value="1"/>
</dbReference>
<accession>A0ABD2QIK4</accession>
<proteinExistence type="predicted"/>
<comment type="cofactor">
    <cofactor evidence="1">
        <name>Zn(2+)</name>
        <dbReference type="ChEBI" id="CHEBI:29105"/>
    </cofactor>
</comment>
<dbReference type="PANTHER" id="PTHR12756:SF11">
    <property type="entry name" value="CYTOSOLIC CARBOXYPEPTIDASE 1"/>
    <property type="match status" value="1"/>
</dbReference>
<dbReference type="InterPro" id="IPR040626">
    <property type="entry name" value="Pepdidase_M14_N"/>
</dbReference>
<keyword evidence="3" id="KW-0121">Carboxypeptidase</keyword>
<protein>
    <submittedName>
        <fullName evidence="3">Cytosolic carboxypeptidase 1</fullName>
    </submittedName>
</protein>
<keyword evidence="4" id="KW-1185">Reference proteome</keyword>
<dbReference type="Proteomes" id="UP001626550">
    <property type="component" value="Unassembled WGS sequence"/>
</dbReference>
<dbReference type="PANTHER" id="PTHR12756">
    <property type="entry name" value="CYTOSOLIC CARBOXYPEPTIDASE"/>
    <property type="match status" value="1"/>
</dbReference>
<gene>
    <name evidence="3" type="primary">AGTPBP1</name>
    <name evidence="3" type="ORF">Ciccas_002179</name>
</gene>
<comment type="caution">
    <text evidence="3">The sequence shown here is derived from an EMBL/GenBank/DDBJ whole genome shotgun (WGS) entry which is preliminary data.</text>
</comment>
<dbReference type="GO" id="GO:0004180">
    <property type="term" value="F:carboxypeptidase activity"/>
    <property type="evidence" value="ECO:0007669"/>
    <property type="project" value="UniProtKB-KW"/>
</dbReference>
<dbReference type="EMBL" id="JBJKFK010000165">
    <property type="protein sequence ID" value="KAL3319167.1"/>
    <property type="molecule type" value="Genomic_DNA"/>
</dbReference>
<dbReference type="InterPro" id="IPR050821">
    <property type="entry name" value="Cytosolic_carboxypeptidase"/>
</dbReference>
<organism evidence="3 4">
    <name type="scientific">Cichlidogyrus casuarinus</name>
    <dbReference type="NCBI Taxonomy" id="1844966"/>
    <lineage>
        <taxon>Eukaryota</taxon>
        <taxon>Metazoa</taxon>
        <taxon>Spiralia</taxon>
        <taxon>Lophotrochozoa</taxon>
        <taxon>Platyhelminthes</taxon>
        <taxon>Monogenea</taxon>
        <taxon>Monopisthocotylea</taxon>
        <taxon>Dactylogyridea</taxon>
        <taxon>Ancyrocephalidae</taxon>
        <taxon>Cichlidogyrus</taxon>
    </lineage>
</organism>
<sequence length="161" mass="18470">MEPTLPSSQLPSADHIEAILNDTLRMIEPKELIQKTVFDLDKIYQKNLKEEALTPLRCLLVEESMSLNPAETLCFESRFECGNLRKAIQVRTFEYDLVLSPDVNLTARNQWFYFAVSGMQASVPYRFNIINLDKFSSQYSYGWLNNASCSILNDEVDLAMS</sequence>
<feature type="domain" description="Cytosolic carboxypeptidase N-terminal" evidence="2">
    <location>
        <begin position="75"/>
        <end position="149"/>
    </location>
</feature>
<keyword evidence="3" id="KW-0378">Hydrolase</keyword>
<evidence type="ECO:0000313" key="4">
    <source>
        <dbReference type="Proteomes" id="UP001626550"/>
    </source>
</evidence>
<evidence type="ECO:0000256" key="1">
    <source>
        <dbReference type="ARBA" id="ARBA00001947"/>
    </source>
</evidence>